<evidence type="ECO:0000313" key="6">
    <source>
        <dbReference type="Proteomes" id="UP000228775"/>
    </source>
</evidence>
<evidence type="ECO:0000256" key="3">
    <source>
        <dbReference type="ARBA" id="ARBA00023125"/>
    </source>
</evidence>
<gene>
    <name evidence="5" type="ORF">COS76_02625</name>
</gene>
<evidence type="ECO:0008006" key="7">
    <source>
        <dbReference type="Google" id="ProtNLM"/>
    </source>
</evidence>
<evidence type="ECO:0000256" key="1">
    <source>
        <dbReference type="ARBA" id="ARBA00011046"/>
    </source>
</evidence>
<dbReference type="SUPFAM" id="SSF46785">
    <property type="entry name" value="Winged helix' DNA-binding domain"/>
    <property type="match status" value="1"/>
</dbReference>
<dbReference type="GO" id="GO:0045892">
    <property type="term" value="P:negative regulation of DNA-templated transcription"/>
    <property type="evidence" value="ECO:0007669"/>
    <property type="project" value="InterPro"/>
</dbReference>
<dbReference type="Pfam" id="PF03965">
    <property type="entry name" value="Penicillinase_R"/>
    <property type="match status" value="1"/>
</dbReference>
<evidence type="ECO:0000256" key="4">
    <source>
        <dbReference type="ARBA" id="ARBA00023163"/>
    </source>
</evidence>
<dbReference type="AlphaFoldDB" id="A0A2M7AWU1"/>
<protein>
    <recommendedName>
        <fullName evidence="7">CopY family transcriptional regulator</fullName>
    </recommendedName>
</protein>
<keyword evidence="4" id="KW-0804">Transcription</keyword>
<dbReference type="GO" id="GO:0003677">
    <property type="term" value="F:DNA binding"/>
    <property type="evidence" value="ECO:0007669"/>
    <property type="project" value="UniProtKB-KW"/>
</dbReference>
<keyword evidence="2" id="KW-0805">Transcription regulation</keyword>
<dbReference type="EMBL" id="PEVY01000055">
    <property type="protein sequence ID" value="PIU75082.1"/>
    <property type="molecule type" value="Genomic_DNA"/>
</dbReference>
<proteinExistence type="inferred from homology"/>
<keyword evidence="3" id="KW-0238">DNA-binding</keyword>
<sequence>MKQKSMSKLEQEVMVIVWKCRSCSVRNIMTKLTNKKLAYTTVATILHRLYNKGLVARKSQGISFSYSPKIAKETYIKRFAQAFINKFFSSFGDTAVISFAQSIDSLPADKKSYLLKLLQKKYESK</sequence>
<dbReference type="Proteomes" id="UP000228775">
    <property type="component" value="Unassembled WGS sequence"/>
</dbReference>
<comment type="similarity">
    <text evidence="1">Belongs to the BlaI transcriptional regulatory family.</text>
</comment>
<dbReference type="InterPro" id="IPR005650">
    <property type="entry name" value="BlaI_family"/>
</dbReference>
<accession>A0A2M7AWU1</accession>
<dbReference type="InterPro" id="IPR036388">
    <property type="entry name" value="WH-like_DNA-bd_sf"/>
</dbReference>
<evidence type="ECO:0000256" key="2">
    <source>
        <dbReference type="ARBA" id="ARBA00023015"/>
    </source>
</evidence>
<comment type="caution">
    <text evidence="5">The sequence shown here is derived from an EMBL/GenBank/DDBJ whole genome shotgun (WGS) entry which is preliminary data.</text>
</comment>
<organism evidence="5 6">
    <name type="scientific">Candidatus Portnoybacteria bacterium CG06_land_8_20_14_3_00_39_12</name>
    <dbReference type="NCBI Taxonomy" id="1974809"/>
    <lineage>
        <taxon>Bacteria</taxon>
        <taxon>Candidatus Portnoyibacteriota</taxon>
    </lineage>
</organism>
<dbReference type="InterPro" id="IPR036390">
    <property type="entry name" value="WH_DNA-bd_sf"/>
</dbReference>
<dbReference type="PIRSF" id="PIRSF019455">
    <property type="entry name" value="CopR_AtkY"/>
    <property type="match status" value="1"/>
</dbReference>
<reference evidence="6" key="1">
    <citation type="submission" date="2017-09" db="EMBL/GenBank/DDBJ databases">
        <title>Depth-based differentiation of microbial function through sediment-hosted aquifers and enrichment of novel symbionts in the deep terrestrial subsurface.</title>
        <authorList>
            <person name="Probst A.J."/>
            <person name="Ladd B."/>
            <person name="Jarett J.K."/>
            <person name="Geller-Mcgrath D.E."/>
            <person name="Sieber C.M.K."/>
            <person name="Emerson J.B."/>
            <person name="Anantharaman K."/>
            <person name="Thomas B.C."/>
            <person name="Malmstrom R."/>
            <person name="Stieglmeier M."/>
            <person name="Klingl A."/>
            <person name="Woyke T."/>
            <person name="Ryan C.M."/>
            <person name="Banfield J.F."/>
        </authorList>
    </citation>
    <scope>NUCLEOTIDE SEQUENCE [LARGE SCALE GENOMIC DNA]</scope>
</reference>
<name>A0A2M7AWU1_9BACT</name>
<dbReference type="Gene3D" id="1.10.10.10">
    <property type="entry name" value="Winged helix-like DNA-binding domain superfamily/Winged helix DNA-binding domain"/>
    <property type="match status" value="1"/>
</dbReference>
<evidence type="ECO:0000313" key="5">
    <source>
        <dbReference type="EMBL" id="PIU75082.1"/>
    </source>
</evidence>